<dbReference type="InterPro" id="IPR005844">
    <property type="entry name" value="A-D-PHexomutase_a/b/a-I"/>
</dbReference>
<dbReference type="InterPro" id="IPR016055">
    <property type="entry name" value="A-D-PHexomutase_a/b/a-I/II/III"/>
</dbReference>
<evidence type="ECO:0000256" key="1">
    <source>
        <dbReference type="ARBA" id="ARBA00010231"/>
    </source>
</evidence>
<keyword evidence="4" id="KW-1185">Reference proteome</keyword>
<feature type="non-terminal residue" evidence="3">
    <location>
        <position position="80"/>
    </location>
</feature>
<accession>A0ABW3ZP79</accession>
<evidence type="ECO:0000313" key="4">
    <source>
        <dbReference type="Proteomes" id="UP001597135"/>
    </source>
</evidence>
<organism evidence="3 4">
    <name type="scientific">Litorisediminicola beolgyonensis</name>
    <dbReference type="NCBI Taxonomy" id="1173614"/>
    <lineage>
        <taxon>Bacteria</taxon>
        <taxon>Pseudomonadati</taxon>
        <taxon>Pseudomonadota</taxon>
        <taxon>Alphaproteobacteria</taxon>
        <taxon>Rhodobacterales</taxon>
        <taxon>Paracoccaceae</taxon>
        <taxon>Litorisediminicola</taxon>
    </lineage>
</organism>
<dbReference type="SUPFAM" id="SSF53738">
    <property type="entry name" value="Phosphoglucomutase, first 3 domains"/>
    <property type="match status" value="1"/>
</dbReference>
<dbReference type="Proteomes" id="UP001597135">
    <property type="component" value="Unassembled WGS sequence"/>
</dbReference>
<dbReference type="Gene3D" id="3.40.120.10">
    <property type="entry name" value="Alpha-D-Glucose-1,6-Bisphosphate, subunit A, domain 3"/>
    <property type="match status" value="1"/>
</dbReference>
<dbReference type="EMBL" id="JBHTMU010000051">
    <property type="protein sequence ID" value="MFD1344448.1"/>
    <property type="molecule type" value="Genomic_DNA"/>
</dbReference>
<name>A0ABW3ZP79_9RHOB</name>
<feature type="domain" description="Alpha-D-phosphohexomutase alpha/beta/alpha" evidence="2">
    <location>
        <begin position="4"/>
        <end position="79"/>
    </location>
</feature>
<evidence type="ECO:0000313" key="3">
    <source>
        <dbReference type="EMBL" id="MFD1344448.1"/>
    </source>
</evidence>
<comment type="caution">
    <text evidence="3">The sequence shown here is derived from an EMBL/GenBank/DDBJ whole genome shotgun (WGS) entry which is preliminary data.</text>
</comment>
<proteinExistence type="inferred from homology"/>
<protein>
    <submittedName>
        <fullName evidence="3">Phosphomannomutase</fullName>
    </submittedName>
</protein>
<dbReference type="Pfam" id="PF02878">
    <property type="entry name" value="PGM_PMM_I"/>
    <property type="match status" value="1"/>
</dbReference>
<sequence length="80" mass="8097">MAPKFGTSGLRGLVTELTPALVADHVAGFLAACETGGAVWVGRDLRPSSPEIAEQVIATCRGRGVDVVDAGVLPTPALAL</sequence>
<gene>
    <name evidence="3" type="ORF">ACFQ4E_18605</name>
</gene>
<comment type="similarity">
    <text evidence="1">Belongs to the phosphohexose mutase family.</text>
</comment>
<evidence type="ECO:0000259" key="2">
    <source>
        <dbReference type="Pfam" id="PF02878"/>
    </source>
</evidence>
<reference evidence="4" key="1">
    <citation type="journal article" date="2019" name="Int. J. Syst. Evol. Microbiol.">
        <title>The Global Catalogue of Microorganisms (GCM) 10K type strain sequencing project: providing services to taxonomists for standard genome sequencing and annotation.</title>
        <authorList>
            <consortium name="The Broad Institute Genomics Platform"/>
            <consortium name="The Broad Institute Genome Sequencing Center for Infectious Disease"/>
            <person name="Wu L."/>
            <person name="Ma J."/>
        </authorList>
    </citation>
    <scope>NUCLEOTIDE SEQUENCE [LARGE SCALE GENOMIC DNA]</scope>
    <source>
        <strain evidence="4">CCUG 62953</strain>
    </source>
</reference>